<sequence>MRPIELSPVLDRIVPTFCGSLSRAAGNRGCNSVKDAKNRVEALMRHSFNLGSDLLQLTMDPDLTPSDTFTRRQTTAKTKHSPALVGNEDIILGNLVCLIYFCCRNVESF</sequence>
<protein>
    <submittedName>
        <fullName evidence="1">Uncharacterized protein</fullName>
    </submittedName>
</protein>
<name>A0A8D8WUN8_9HEMI</name>
<organism evidence="1">
    <name type="scientific">Cacopsylla melanoneura</name>
    <dbReference type="NCBI Taxonomy" id="428564"/>
    <lineage>
        <taxon>Eukaryota</taxon>
        <taxon>Metazoa</taxon>
        <taxon>Ecdysozoa</taxon>
        <taxon>Arthropoda</taxon>
        <taxon>Hexapoda</taxon>
        <taxon>Insecta</taxon>
        <taxon>Pterygota</taxon>
        <taxon>Neoptera</taxon>
        <taxon>Paraneoptera</taxon>
        <taxon>Hemiptera</taxon>
        <taxon>Sternorrhyncha</taxon>
        <taxon>Psylloidea</taxon>
        <taxon>Psyllidae</taxon>
        <taxon>Psyllinae</taxon>
        <taxon>Cacopsylla</taxon>
    </lineage>
</organism>
<dbReference type="AlphaFoldDB" id="A0A8D8WUN8"/>
<reference evidence="1" key="1">
    <citation type="submission" date="2021-05" db="EMBL/GenBank/DDBJ databases">
        <authorList>
            <person name="Alioto T."/>
            <person name="Alioto T."/>
            <person name="Gomez Garrido J."/>
        </authorList>
    </citation>
    <scope>NUCLEOTIDE SEQUENCE</scope>
</reference>
<dbReference type="EMBL" id="HBUF01230761">
    <property type="protein sequence ID" value="CAG6673238.1"/>
    <property type="molecule type" value="Transcribed_RNA"/>
</dbReference>
<proteinExistence type="predicted"/>
<dbReference type="EMBL" id="HBUF01230759">
    <property type="protein sequence ID" value="CAG6673232.1"/>
    <property type="molecule type" value="Transcribed_RNA"/>
</dbReference>
<accession>A0A8D8WUN8</accession>
<evidence type="ECO:0000313" key="1">
    <source>
        <dbReference type="EMBL" id="CAG6673232.1"/>
    </source>
</evidence>
<dbReference type="EMBL" id="HBUF01230763">
    <property type="protein sequence ID" value="CAG6673242.1"/>
    <property type="molecule type" value="Transcribed_RNA"/>
</dbReference>